<feature type="region of interest" description="Disordered" evidence="2">
    <location>
        <begin position="466"/>
        <end position="503"/>
    </location>
</feature>
<evidence type="ECO:0000256" key="1">
    <source>
        <dbReference type="PROSITE-ProRule" id="PRU00267"/>
    </source>
</evidence>
<dbReference type="Gene3D" id="1.10.30.10">
    <property type="entry name" value="High mobility group box domain"/>
    <property type="match status" value="1"/>
</dbReference>
<gene>
    <name evidence="4" type="primary">HMGXB3</name>
    <name evidence="4" type="ORF">RLOC_00006711</name>
</gene>
<feature type="compositionally biased region" description="Polar residues" evidence="2">
    <location>
        <begin position="470"/>
        <end position="481"/>
    </location>
</feature>
<dbReference type="Proteomes" id="UP000197619">
    <property type="component" value="Unassembled WGS sequence"/>
</dbReference>
<feature type="compositionally biased region" description="Polar residues" evidence="2">
    <location>
        <begin position="492"/>
        <end position="503"/>
    </location>
</feature>
<dbReference type="InterPro" id="IPR009071">
    <property type="entry name" value="HMG_box_dom"/>
</dbReference>
<dbReference type="GO" id="GO:0005634">
    <property type="term" value="C:nucleus"/>
    <property type="evidence" value="ECO:0007669"/>
    <property type="project" value="UniProtKB-UniRule"/>
</dbReference>
<feature type="DNA-binding region" description="HMG box" evidence="1">
    <location>
        <begin position="45"/>
        <end position="113"/>
    </location>
</feature>
<accession>A0A218V0H8</accession>
<dbReference type="CDD" id="cd21981">
    <property type="entry name" value="HMG-box_HMGXB3"/>
    <property type="match status" value="1"/>
</dbReference>
<organism evidence="4 5">
    <name type="scientific">Lonchura striata</name>
    <name type="common">white-rumped munia</name>
    <dbReference type="NCBI Taxonomy" id="40157"/>
    <lineage>
        <taxon>Eukaryota</taxon>
        <taxon>Metazoa</taxon>
        <taxon>Chordata</taxon>
        <taxon>Craniata</taxon>
        <taxon>Vertebrata</taxon>
        <taxon>Euteleostomi</taxon>
        <taxon>Archelosauria</taxon>
        <taxon>Archosauria</taxon>
        <taxon>Dinosauria</taxon>
        <taxon>Saurischia</taxon>
        <taxon>Theropoda</taxon>
        <taxon>Coelurosauria</taxon>
        <taxon>Aves</taxon>
        <taxon>Neognathae</taxon>
        <taxon>Neoaves</taxon>
        <taxon>Telluraves</taxon>
        <taxon>Australaves</taxon>
        <taxon>Passeriformes</taxon>
        <taxon>Passeroidea</taxon>
        <taxon>Estrildidae</taxon>
        <taxon>Estrildinae</taxon>
        <taxon>Lonchura</taxon>
    </lineage>
</organism>
<keyword evidence="1" id="KW-0238">DNA-binding</keyword>
<protein>
    <submittedName>
        <fullName evidence="4">HMG domain-containing protein 3</fullName>
    </submittedName>
</protein>
<evidence type="ECO:0000259" key="3">
    <source>
        <dbReference type="PROSITE" id="PS50118"/>
    </source>
</evidence>
<feature type="domain" description="HMG box" evidence="3">
    <location>
        <begin position="45"/>
        <end position="113"/>
    </location>
</feature>
<sequence>MEAPYDGAEVTVVMEEIESTYTYTSPVPSKKKKKHKSTADPGEKAKKPRSAYLLYYYDIYLKVQQELPHLPQSEINKKISESWRLLSVAEKNYYLEKAKIEKEGLDPNSKSSTRTAVVPDIPGFRKILPRSDYIIIPKTTLQEDRSRQSLELCVTQSPAASEGLAAPRNVTGVPRDAVQNVLSVDSGQAGGSEPCIAIEGLAEDTAAFAQPEAADEAVTSEVLSHYVGPVTEKVAGEILLDEASLEIEGQPYQTAQVVIEETLVSSSTDISNGGIAVARPQVPDGVSVVTVVTGRDTEESSSSTPATQFIMLPLPAHSVVENPASIKLTTTYTRRGHGNCTNPGCSFTYVTRHKPPKCPTCGNFLGGKWIPKEKQPKSKSEPNSGTSLKTPAAKRGQQSALTEPTAVSKSSSKSALESSEAVSQLLNAVPVGGQMPEMEWEEVIISEGHFLPNNVLAEDRRSAVGVELGQESQRQADTSSEQAEKGSVGLGMSTSSEVLSPNASVKKPVVGTDATAATHKGQEVKSKPRPKPSLLAAARPMRAILPAPISVRREARMEQLSSRQAFASADKHSPVITSGLKPSTLKQLGQSVLQPTTAEEQKLHSSVTSRASQIKVEEVKPDVFPSYKYSCTVTLDLGLATSRGRGKCKNPSCSYVYTNRHKPRVCPSCGYNLAKDRTEKTAKSLVRRSVQASQTC</sequence>
<evidence type="ECO:0000313" key="4">
    <source>
        <dbReference type="EMBL" id="OWK59515.1"/>
    </source>
</evidence>
<dbReference type="SUPFAM" id="SSF47095">
    <property type="entry name" value="HMG-box"/>
    <property type="match status" value="1"/>
</dbReference>
<feature type="region of interest" description="Disordered" evidence="2">
    <location>
        <begin position="372"/>
        <end position="415"/>
    </location>
</feature>
<dbReference type="AlphaFoldDB" id="A0A218V0H8"/>
<dbReference type="GO" id="GO:0003677">
    <property type="term" value="F:DNA binding"/>
    <property type="evidence" value="ECO:0007669"/>
    <property type="project" value="UniProtKB-UniRule"/>
</dbReference>
<evidence type="ECO:0000313" key="5">
    <source>
        <dbReference type="Proteomes" id="UP000197619"/>
    </source>
</evidence>
<dbReference type="EMBL" id="MUZQ01000076">
    <property type="protein sequence ID" value="OWK59515.1"/>
    <property type="molecule type" value="Genomic_DNA"/>
</dbReference>
<keyword evidence="5" id="KW-1185">Reference proteome</keyword>
<dbReference type="PANTHER" id="PTHR17609">
    <property type="entry name" value="HMG DOMAIN-CONTAINING PROTEIN 3"/>
    <property type="match status" value="1"/>
</dbReference>
<reference evidence="4 5" key="1">
    <citation type="submission" date="2017-05" db="EMBL/GenBank/DDBJ databases">
        <title>Genome of assembly of the Bengalese finch, Lonchura striata domestica.</title>
        <authorList>
            <person name="Colquitt B.M."/>
            <person name="Brainard M.S."/>
        </authorList>
    </citation>
    <scope>NUCLEOTIDE SEQUENCE [LARGE SCALE GENOMIC DNA]</scope>
    <source>
        <strain evidence="4">White83orange57</strain>
    </source>
</reference>
<keyword evidence="1" id="KW-0539">Nucleus</keyword>
<dbReference type="InterPro" id="IPR036910">
    <property type="entry name" value="HMG_box_dom_sf"/>
</dbReference>
<dbReference type="STRING" id="299123.ENSLSDP00000013550"/>
<dbReference type="PROSITE" id="PS50118">
    <property type="entry name" value="HMG_BOX_2"/>
    <property type="match status" value="1"/>
</dbReference>
<proteinExistence type="predicted"/>
<dbReference type="InterPro" id="IPR039598">
    <property type="entry name" value="HMGXB3"/>
</dbReference>
<name>A0A218V0H8_9PASE</name>
<dbReference type="PANTHER" id="PTHR17609:SF2">
    <property type="entry name" value="HMG DOMAIN-CONTAINING PROTEIN 3"/>
    <property type="match status" value="1"/>
</dbReference>
<dbReference type="Pfam" id="PF09011">
    <property type="entry name" value="HMG_box_2"/>
    <property type="match status" value="1"/>
</dbReference>
<dbReference type="SMART" id="SM00398">
    <property type="entry name" value="HMG"/>
    <property type="match status" value="1"/>
</dbReference>
<feature type="region of interest" description="Disordered" evidence="2">
    <location>
        <begin position="23"/>
        <end position="45"/>
    </location>
</feature>
<evidence type="ECO:0000256" key="2">
    <source>
        <dbReference type="SAM" id="MobiDB-lite"/>
    </source>
</evidence>
<comment type="caution">
    <text evidence="4">The sequence shown here is derived from an EMBL/GenBank/DDBJ whole genome shotgun (WGS) entry which is preliminary data.</text>
</comment>